<dbReference type="Gene3D" id="1.10.8.10">
    <property type="entry name" value="DNA helicase RuvA subunit, C-terminal domain"/>
    <property type="match status" value="1"/>
</dbReference>
<dbReference type="AlphaFoldDB" id="A0A6A5BL91"/>
<dbReference type="EMBL" id="VFQX01000058">
    <property type="protein sequence ID" value="KAF0973840.1"/>
    <property type="molecule type" value="Genomic_DNA"/>
</dbReference>
<sequence>MSSLNKLEELMNFGFSEEVCRKALQNNPNGSIEQLVDQIITLSELLAGSGEESSNTTTTINTTTTNSNNTCCSSLGNSLVVDNNNIPSAVTTTTTTSTTTIPSSNNVLLNQKFNEYLNKVFPKMTQQQYKMVFVVRNDLDMRKGKIAAQCCHAAVGLYRNILYENVDYYQYIYSQYLPTTSEQQQELSSSIITLGDIQQWKQYLHDWETTAEAKICLRADSEKEFEGLIRNCLKEKLNCYLVVDAGRTQIEAGSKTVLGIGPAPVEIIDKVTKHLKLL</sequence>
<dbReference type="PANTHER" id="PTHR12649:SF11">
    <property type="entry name" value="PEPTIDYL-TRNA HYDROLASE 2, MITOCHONDRIAL"/>
    <property type="match status" value="1"/>
</dbReference>
<comment type="caution">
    <text evidence="6">The sequence shown here is derived from an EMBL/GenBank/DDBJ whole genome shotgun (WGS) entry which is preliminary data.</text>
</comment>
<evidence type="ECO:0000259" key="5">
    <source>
        <dbReference type="Pfam" id="PF22562"/>
    </source>
</evidence>
<dbReference type="InterPro" id="IPR009060">
    <property type="entry name" value="UBA-like_sf"/>
</dbReference>
<dbReference type="CDD" id="cd02430">
    <property type="entry name" value="PTH2"/>
    <property type="match status" value="1"/>
</dbReference>
<comment type="similarity">
    <text evidence="3">Belongs to the PTH2 family.</text>
</comment>
<dbReference type="PANTHER" id="PTHR12649">
    <property type="entry name" value="PEPTIDYL-TRNA HYDROLASE 2"/>
    <property type="match status" value="1"/>
</dbReference>
<dbReference type="GO" id="GO:0004045">
    <property type="term" value="F:peptidyl-tRNA hydrolase activity"/>
    <property type="evidence" value="ECO:0007669"/>
    <property type="project" value="UniProtKB-EC"/>
</dbReference>
<dbReference type="VEuPathDB" id="AmoebaDB:FDP41_007227"/>
<reference evidence="6 8" key="1">
    <citation type="journal article" date="2019" name="Sci. Rep.">
        <title>Nanopore sequencing improves the draft genome of the human pathogenic amoeba Naegleria fowleri.</title>
        <authorList>
            <person name="Liechti N."/>
            <person name="Schurch N."/>
            <person name="Bruggmann R."/>
            <person name="Wittwer M."/>
        </authorList>
    </citation>
    <scope>NUCLEOTIDE SEQUENCE [LARGE SCALE GENOMIC DNA]</scope>
    <source>
        <strain evidence="6 8">ATCC 30894</strain>
    </source>
</reference>
<dbReference type="Proteomes" id="UP000444721">
    <property type="component" value="Unassembled WGS sequence"/>
</dbReference>
<dbReference type="RefSeq" id="XP_044558553.1">
    <property type="nucleotide sequence ID" value="XM_044710949.1"/>
</dbReference>
<evidence type="ECO:0000256" key="3">
    <source>
        <dbReference type="ARBA" id="ARBA00038050"/>
    </source>
</evidence>
<dbReference type="InterPro" id="IPR023476">
    <property type="entry name" value="Pep_tRNA_hydro_II_dom_sf"/>
</dbReference>
<name>A0A6A5BL91_NAEFO</name>
<protein>
    <recommendedName>
        <fullName evidence="1">peptidyl-tRNA hydrolase</fullName>
        <ecNumber evidence="1">3.1.1.29</ecNumber>
    </recommendedName>
</protein>
<evidence type="ECO:0000313" key="7">
    <source>
        <dbReference type="EMBL" id="KAF0973840.1"/>
    </source>
</evidence>
<dbReference type="CDD" id="cd14270">
    <property type="entry name" value="UBA"/>
    <property type="match status" value="1"/>
</dbReference>
<dbReference type="VEuPathDB" id="AmoebaDB:NfTy_009690"/>
<evidence type="ECO:0000313" key="6">
    <source>
        <dbReference type="EMBL" id="KAF0973649.1"/>
    </source>
</evidence>
<dbReference type="VEuPathDB" id="AmoebaDB:FDP41_008076"/>
<dbReference type="SUPFAM" id="SSF46934">
    <property type="entry name" value="UBA-like"/>
    <property type="match status" value="1"/>
</dbReference>
<dbReference type="EC" id="3.1.1.29" evidence="1"/>
<accession>A0A6A5BL91</accession>
<dbReference type="OrthoDB" id="1733656at2759"/>
<dbReference type="GeneID" id="68114445"/>
<dbReference type="VEuPathDB" id="AmoebaDB:NF0054110"/>
<dbReference type="Gene3D" id="3.40.1490.10">
    <property type="entry name" value="Bit1"/>
    <property type="match status" value="1"/>
</dbReference>
<evidence type="ECO:0000313" key="8">
    <source>
        <dbReference type="Proteomes" id="UP000444721"/>
    </source>
</evidence>
<dbReference type="Pfam" id="PF22562">
    <property type="entry name" value="UBA_7"/>
    <property type="match status" value="1"/>
</dbReference>
<organism evidence="6 8">
    <name type="scientific">Naegleria fowleri</name>
    <name type="common">Brain eating amoeba</name>
    <dbReference type="NCBI Taxonomy" id="5763"/>
    <lineage>
        <taxon>Eukaryota</taxon>
        <taxon>Discoba</taxon>
        <taxon>Heterolobosea</taxon>
        <taxon>Tetramitia</taxon>
        <taxon>Eutetramitia</taxon>
        <taxon>Vahlkampfiidae</taxon>
        <taxon>Naegleria</taxon>
    </lineage>
</organism>
<keyword evidence="2" id="KW-0378">Hydrolase</keyword>
<evidence type="ECO:0000256" key="4">
    <source>
        <dbReference type="ARBA" id="ARBA00048707"/>
    </source>
</evidence>
<dbReference type="InterPro" id="IPR002833">
    <property type="entry name" value="PTH2"/>
</dbReference>
<dbReference type="Pfam" id="PF01981">
    <property type="entry name" value="PTH2"/>
    <property type="match status" value="1"/>
</dbReference>
<proteinExistence type="inferred from homology"/>
<dbReference type="InterPro" id="IPR015940">
    <property type="entry name" value="UBA"/>
</dbReference>
<gene>
    <name evidence="7" type="ORF">FDP41_007227</name>
    <name evidence="6" type="ORF">FDP41_008076</name>
</gene>
<evidence type="ECO:0000256" key="1">
    <source>
        <dbReference type="ARBA" id="ARBA00013260"/>
    </source>
</evidence>
<dbReference type="SUPFAM" id="SSF102462">
    <property type="entry name" value="Peptidyl-tRNA hydrolase II"/>
    <property type="match status" value="1"/>
</dbReference>
<comment type="catalytic activity">
    <reaction evidence="4">
        <text>an N-acyl-L-alpha-aminoacyl-tRNA + H2O = an N-acyl-L-amino acid + a tRNA + H(+)</text>
        <dbReference type="Rhea" id="RHEA:54448"/>
        <dbReference type="Rhea" id="RHEA-COMP:10123"/>
        <dbReference type="Rhea" id="RHEA-COMP:13883"/>
        <dbReference type="ChEBI" id="CHEBI:15377"/>
        <dbReference type="ChEBI" id="CHEBI:15378"/>
        <dbReference type="ChEBI" id="CHEBI:59874"/>
        <dbReference type="ChEBI" id="CHEBI:78442"/>
        <dbReference type="ChEBI" id="CHEBI:138191"/>
        <dbReference type="EC" id="3.1.1.29"/>
    </reaction>
</comment>
<evidence type="ECO:0000256" key="2">
    <source>
        <dbReference type="ARBA" id="ARBA00022801"/>
    </source>
</evidence>
<feature type="domain" description="UBA" evidence="5">
    <location>
        <begin position="7"/>
        <end position="33"/>
    </location>
</feature>
<keyword evidence="8" id="KW-1185">Reference proteome</keyword>
<dbReference type="GO" id="GO:0005829">
    <property type="term" value="C:cytosol"/>
    <property type="evidence" value="ECO:0007669"/>
    <property type="project" value="TreeGrafter"/>
</dbReference>
<dbReference type="EMBL" id="VFQX01000059">
    <property type="protein sequence ID" value="KAF0973649.1"/>
    <property type="molecule type" value="Genomic_DNA"/>
</dbReference>